<dbReference type="SMART" id="SM00560">
    <property type="entry name" value="LamGL"/>
    <property type="match status" value="5"/>
</dbReference>
<dbReference type="GO" id="GO:0016342">
    <property type="term" value="C:catenin complex"/>
    <property type="evidence" value="ECO:0007669"/>
    <property type="project" value="TreeGrafter"/>
</dbReference>
<dbReference type="CDD" id="cd11304">
    <property type="entry name" value="Cadherin_repeat"/>
    <property type="match status" value="3"/>
</dbReference>
<dbReference type="PROSITE" id="PS50268">
    <property type="entry name" value="CADHERIN_2"/>
    <property type="match status" value="3"/>
</dbReference>
<keyword evidence="7" id="KW-0472">Membrane</keyword>
<feature type="domain" description="Cadherin" evidence="9">
    <location>
        <begin position="2185"/>
        <end position="2297"/>
    </location>
</feature>
<comment type="caution">
    <text evidence="10">The sequence shown here is derived from an EMBL/GenBank/DDBJ whole genome shotgun (WGS) entry which is preliminary data.</text>
</comment>
<keyword evidence="2" id="KW-0812">Transmembrane</keyword>
<evidence type="ECO:0000259" key="9">
    <source>
        <dbReference type="PROSITE" id="PS50268"/>
    </source>
</evidence>
<dbReference type="PRINTS" id="PR00313">
    <property type="entry name" value="CABNDNGRPT"/>
</dbReference>
<keyword evidence="3" id="KW-0732">Signal</keyword>
<organism evidence="10 11">
    <name type="scientific">Tolypothrix bouteillei VB521301</name>
    <dbReference type="NCBI Taxonomy" id="1479485"/>
    <lineage>
        <taxon>Bacteria</taxon>
        <taxon>Bacillati</taxon>
        <taxon>Cyanobacteriota</taxon>
        <taxon>Cyanophyceae</taxon>
        <taxon>Nostocales</taxon>
        <taxon>Tolypothrichaceae</taxon>
        <taxon>Tolypothrix</taxon>
    </lineage>
</organism>
<dbReference type="GO" id="GO:0007156">
    <property type="term" value="P:homophilic cell adhesion via plasma membrane adhesion molecules"/>
    <property type="evidence" value="ECO:0007669"/>
    <property type="project" value="InterPro"/>
</dbReference>
<protein>
    <recommendedName>
        <fullName evidence="9">Cadherin domain-containing protein</fullName>
    </recommendedName>
</protein>
<dbReference type="InterPro" id="IPR001791">
    <property type="entry name" value="Laminin_G"/>
</dbReference>
<dbReference type="PANTHER" id="PTHR24027">
    <property type="entry name" value="CADHERIN-23"/>
    <property type="match status" value="1"/>
</dbReference>
<proteinExistence type="predicted"/>
<evidence type="ECO:0000256" key="1">
    <source>
        <dbReference type="ARBA" id="ARBA00004167"/>
    </source>
</evidence>
<dbReference type="PRINTS" id="PR00205">
    <property type="entry name" value="CADHERIN"/>
</dbReference>
<reference evidence="10" key="1">
    <citation type="journal article" date="2015" name="Genome Announc.">
        <title>Draft Genome Sequence of Tolypothrix boutellei Strain VB521301.</title>
        <authorList>
            <person name="Chandrababunaidu M.M."/>
            <person name="Singh D."/>
            <person name="Sen D."/>
            <person name="Bhan S."/>
            <person name="Das S."/>
            <person name="Gupta A."/>
            <person name="Adhikary S.P."/>
            <person name="Tripathy S."/>
        </authorList>
    </citation>
    <scope>NUCLEOTIDE SEQUENCE</scope>
    <source>
        <strain evidence="10">VB521301</strain>
    </source>
</reference>
<dbReference type="PANTHER" id="PTHR24027:SF422">
    <property type="entry name" value="CADHERIN DOMAIN-CONTAINING PROTEIN"/>
    <property type="match status" value="1"/>
</dbReference>
<dbReference type="Proteomes" id="UP000029738">
    <property type="component" value="Unassembled WGS sequence"/>
</dbReference>
<dbReference type="SUPFAM" id="SSF49899">
    <property type="entry name" value="Concanavalin A-like lectins/glucanases"/>
    <property type="match status" value="6"/>
</dbReference>
<dbReference type="GO" id="GO:0016339">
    <property type="term" value="P:calcium-dependent cell-cell adhesion via plasma membrane cell adhesion molecules"/>
    <property type="evidence" value="ECO:0007669"/>
    <property type="project" value="TreeGrafter"/>
</dbReference>
<evidence type="ECO:0000313" key="10">
    <source>
        <dbReference type="EMBL" id="KAF3888101.1"/>
    </source>
</evidence>
<dbReference type="GO" id="GO:0007043">
    <property type="term" value="P:cell-cell junction assembly"/>
    <property type="evidence" value="ECO:0007669"/>
    <property type="project" value="TreeGrafter"/>
</dbReference>
<dbReference type="GO" id="GO:0008013">
    <property type="term" value="F:beta-catenin binding"/>
    <property type="evidence" value="ECO:0007669"/>
    <property type="project" value="TreeGrafter"/>
</dbReference>
<dbReference type="InterPro" id="IPR039808">
    <property type="entry name" value="Cadherin"/>
</dbReference>
<dbReference type="GO" id="GO:0045296">
    <property type="term" value="F:cadherin binding"/>
    <property type="evidence" value="ECO:0007669"/>
    <property type="project" value="TreeGrafter"/>
</dbReference>
<dbReference type="InterPro" id="IPR011049">
    <property type="entry name" value="Serralysin-like_metalloprot_C"/>
</dbReference>
<dbReference type="SUPFAM" id="SSF51120">
    <property type="entry name" value="beta-Roll"/>
    <property type="match status" value="3"/>
</dbReference>
<dbReference type="SUPFAM" id="SSF49313">
    <property type="entry name" value="Cadherin-like"/>
    <property type="match status" value="3"/>
</dbReference>
<dbReference type="InterPro" id="IPR002126">
    <property type="entry name" value="Cadherin-like_dom"/>
</dbReference>
<gene>
    <name evidence="10" type="ORF">DA73_0400023365</name>
</gene>
<keyword evidence="8" id="KW-1015">Disulfide bond</keyword>
<dbReference type="InterPro" id="IPR013517">
    <property type="entry name" value="FG-GAP"/>
</dbReference>
<dbReference type="Pfam" id="PF13517">
    <property type="entry name" value="FG-GAP_3"/>
    <property type="match status" value="2"/>
</dbReference>
<dbReference type="GO" id="GO:0034332">
    <property type="term" value="P:adherens junction organization"/>
    <property type="evidence" value="ECO:0007669"/>
    <property type="project" value="TreeGrafter"/>
</dbReference>
<evidence type="ECO:0000256" key="5">
    <source>
        <dbReference type="ARBA" id="ARBA00022837"/>
    </source>
</evidence>
<evidence type="ECO:0000256" key="2">
    <source>
        <dbReference type="ARBA" id="ARBA00022692"/>
    </source>
</evidence>
<dbReference type="GO" id="GO:0044331">
    <property type="term" value="P:cell-cell adhesion mediated by cadherin"/>
    <property type="evidence" value="ECO:0007669"/>
    <property type="project" value="TreeGrafter"/>
</dbReference>
<keyword evidence="11" id="KW-1185">Reference proteome</keyword>
<dbReference type="Pfam" id="PF00028">
    <property type="entry name" value="Cadherin"/>
    <property type="match status" value="2"/>
</dbReference>
<dbReference type="GO" id="GO:0005509">
    <property type="term" value="F:calcium ion binding"/>
    <property type="evidence" value="ECO:0007669"/>
    <property type="project" value="InterPro"/>
</dbReference>
<dbReference type="InterPro" id="IPR015919">
    <property type="entry name" value="Cadherin-like_sf"/>
</dbReference>
<dbReference type="Pfam" id="PF13385">
    <property type="entry name" value="Laminin_G_3"/>
    <property type="match status" value="6"/>
</dbReference>
<dbReference type="SMART" id="SM00112">
    <property type="entry name" value="CA"/>
    <property type="match status" value="3"/>
</dbReference>
<sequence length="2955" mass="314813">MATYQGEILLDNPIAYWRLGEITETIADNLGSLGSAVDGTYSGSPLFGISGLIGDSNTAVKFDGVDDGVLIPDNSSINTGASYSQKTIELTFSADTVTGTRIIYEQGDTTNGLNIYLKDNQLKLGAWASNSGQWLSYEISADKTYHVVLVFNAGQLTGYVNGKSIGTVSTTFTSIPTHTGDIGIARLSDDTRFSNTVSTTEDSGYYFDGIIDEVVLYNTALSASRIQTHYEAAAIPLSLTGSGDNDYLVGGTGNDTIVGDGDSDDNVLNLDGVNDYVNLNAGLINLATGDFTLEAWIKTTGTTEAILVKNDGDTSWEKGEKAFYINSIGKVEFVGYGNSYIKGGTAVNDGQWHHVAVVWDYSSGTTGTGRIYVDGVNVTTSSTYAANNVDNSGETLKIALPNYGEATSYFSGQMDEIRVWNVARTETEIKTNYNRTLNGTQTGLVGYWNFNKDTNSSTAIANSTANGNNGTLVNGGGSNIVFQSNAGHDTIVGGAGNDYLKGGSGNDVLVGDSNDNTLNLDGVNDYVQIANESYFDSITSAITIETWIKVDSFTKNWQAIVTKGDNSWRLHRNDTENTLNFYIEGVGGVNSTTTVNDGQWHHVAAVYDGSKLQIYIDGVLNGQTTASGAIPTNNYNILIGENEQQSGRYFYGQIDDVRIWNVARSATEISNNLNATLTGKETGLVGYWNFNENSISGNTITDLTGNGNNGTLFNGQGNNFIAETSGGNDTLEGGAGNDTLTGNAGADTFVFNSLSEGIDTITDFDGTEGDLIEVSRDGFGIIGAKVNNFTYNSTTGTLSFNGTQFATLKNPVSFNFTNSIYIKEAAAIPLSLTGSGDNDYLVGGTENDTIVGDGDSDDNVLNLDGVNDYVNLNAGLINLATGDFTLEAWIKTTGTTEAILVKNDGDTSWEKGEKAFYINSVGKVEFVGYGNSYIKGGTAVNDGQWHHVAVVWDYSSGTAGTGRIYVDGVNVTTSSTYAANNVDNSGETLKIALPNYGEATNYFSGQMDEIRVWNVARTETEIKTNYNRTLNGTQTGLVGYWNFNKDTNSSTAIANSTANGNNGTLVNGGGSNIVFQSNAGHDTIVGGAGNDYLKGGSGNDVLVGDSNDNTLNLDGVNDYVQIANESYFDSITSAITIETWIKVDSFTKNWQAIVTKGDNSWRLHRNDTENTLNFYIEGVGGVNSTTTVNDGQWHHVAAVYDGSKLQIYIDGVLNGQTTASGAIPTNNYNILIGENEQQSGRYFYGQIDDVRIWNVARSATEISNNLNATLTGKETGLVGYWNFNENSISGNTITDLTGNGNNGTLFNGQGNNFIAETSGGNDTLEGGAGNDTLTGNAGADTFVFNSLSEGIDTITDFDGTEGDLIAVSRDGFGISGAKVNNFTYNSTTGALSFDGTQFATLKNPSSFNLSNSIYIKDEYRKEVESDNPIAYWRLGDSTGTVADNLGSLGSAVDGTYSNSPTLGASSLVWSGYRNTAADFDGINDGVLIPDNTSVNAGNSYSQKTIELWFKADKLTGTQVLYEQGGQTNGLNIFLEGTQLKMGAWVNQAGNWLSQAVSIGNIYHVVLVFDAGKLTGYVNGEAIGTATTSFTAIPSHTTDVAIAQMSGETRFSNTSSYTGNGYYFDGIIDEVALYNTALSGTQVQEHYDAAAAPQTLTGSTGNDTLVSGTGDDTISGGAGNDIIAGNGGQNSLTGGAGSDDFIFTEVSHFVDTIQDFTPTKYPYTQFNVSSIFNADVIHNSGDSTQDATVMDSNAYVLVTDNFAKSLSSSGNGLPDDGYFGAQGYRPEVKLSYHNNNNGLNARVVTNNGEYFSFTTESKQYAEVHLFASATHGSSTMNVTLTYSDGTTTTQTALSIPDWFYEITETSDRYYLVDGMDRYKEDTGVLYDANNPAIFGFRIAADPTKTLCSVTVTKSSSTGRLVFLGATGVAQAQTERDRIIIASSFGATSLEQFSFDAATGGLLFAGTKFATLAGVSSLDLASNIVIQQSFKIAENSANGTSIGSVAINNPAATTPYKIISGNDQGIFALNASTGEITVANSAQLNYETIADSYQIEVKVADTNGRTSTKLVTIKVTDVNEAPIINNYSFSIPEGSAEDTVIGTVTATDPDAGDSKYYQITAGNESNIFNVGSLTGQITIGANSSKLDYETATSYTLTVRVTDSAGKTDDATVTINVTDVNEAPVLDNQSFYIHQFGTQSDKGDAIGKVVASDDNGDTLTYSIVNGNSNNFFAINSATGQLSINPNLTATERKNLIKSTARSFELTVAASDGELSDTATITLEKSIFKDVFSRNGQSNAFSEFNDKTLSTASHAAPSLADLDRDGDLDAFVGKNAQMSNTNIRGFQYYENIDGILASSASPNNPAYAQSLSTVGFNPKAAFADVDNDGDLDVVIGDDEGTISYLQNNNGNYSEKSGSDNPFSGIDVGSYASPAFADIDTDGDLDAFIGKDVGGIFYYQNNNGTFSFNDGGINGYNAVASNASPTFADINNDGYLDLIVGSGDGTISYFQNDGDGTFTQQTGSNNPFNGIDVGTNAAPTIGDLDSDGYLDLAIGAANGDVYYYRGTSRIYEVTFSSTNQSTWGSGSSIKTAFNWEPFDPIKWNYTFNKDFGFIDFGGGTAGDFHFRTGYEIDSGTINSTLPFDIMVNAPKKVAIGDKVTISTGYSLSDSASFSTTTPYVSAYLDLGLMFYLGAYASIDYKVGKYTYDIADQLGTNIDYSIDFEFDTRDGEYSKTFFDFADFTLSSPDIAVSGTVADDNTLSGSAEDVFLSTEISLDDLIVEKFLKQSSNVYMQALGNAWQNDFNIGVAGVEWDLLDLDLIGDISLKTSYALDFDSLNGQVILENGTTKSFTAGDDVSIDLLTGMDTNHNSKLDYALKFDLVNPKLTTKVDLVFDLDFDIAALQGSAWYDVWLSKGSKDFGPVYDRSFDIAKGSINIYNQTFALGGFSSTYINDLAITIV</sequence>
<feature type="domain" description="Cadherin" evidence="9">
    <location>
        <begin position="1982"/>
        <end position="2082"/>
    </location>
</feature>
<accession>A0A8S9T6A6</accession>
<dbReference type="Pfam" id="PF00353">
    <property type="entry name" value="HemolysinCabind"/>
    <property type="match status" value="7"/>
</dbReference>
<dbReference type="InterPro" id="IPR006558">
    <property type="entry name" value="LamG-like"/>
</dbReference>
<dbReference type="SUPFAM" id="SSF69318">
    <property type="entry name" value="Integrin alpha N-terminal domain"/>
    <property type="match status" value="1"/>
</dbReference>
<keyword evidence="4" id="KW-0677">Repeat</keyword>
<dbReference type="InterPro" id="IPR013320">
    <property type="entry name" value="ConA-like_dom_sf"/>
</dbReference>
<dbReference type="InterPro" id="IPR018511">
    <property type="entry name" value="Hemolysin-typ_Ca-bd_CS"/>
</dbReference>
<comment type="subcellular location">
    <subcellularLocation>
        <location evidence="1">Membrane</location>
        <topology evidence="1">Single-pass membrane protein</topology>
    </subcellularLocation>
</comment>
<dbReference type="CDD" id="cd00110">
    <property type="entry name" value="LamG"/>
    <property type="match status" value="3"/>
</dbReference>
<keyword evidence="6" id="KW-1133">Transmembrane helix</keyword>
<dbReference type="GO" id="GO:0000902">
    <property type="term" value="P:cell morphogenesis"/>
    <property type="evidence" value="ECO:0007669"/>
    <property type="project" value="TreeGrafter"/>
</dbReference>
<keyword evidence="5" id="KW-0106">Calcium</keyword>
<dbReference type="InterPro" id="IPR028994">
    <property type="entry name" value="Integrin_alpha_N"/>
</dbReference>
<dbReference type="Gene3D" id="2.60.40.60">
    <property type="entry name" value="Cadherins"/>
    <property type="match status" value="3"/>
</dbReference>
<evidence type="ECO:0000256" key="7">
    <source>
        <dbReference type="ARBA" id="ARBA00023136"/>
    </source>
</evidence>
<feature type="domain" description="Cadherin" evidence="9">
    <location>
        <begin position="2081"/>
        <end position="2183"/>
    </location>
</feature>
<dbReference type="GO" id="GO:0005912">
    <property type="term" value="C:adherens junction"/>
    <property type="evidence" value="ECO:0007669"/>
    <property type="project" value="TreeGrafter"/>
</dbReference>
<reference evidence="10" key="2">
    <citation type="submission" date="2019-11" db="EMBL/GenBank/DDBJ databases">
        <title>Improved Assembly of Tolypothrix boutellei genome.</title>
        <authorList>
            <person name="Sarangi A.N."/>
            <person name="Mukherjee M."/>
            <person name="Ghosh S."/>
            <person name="Singh D."/>
            <person name="Das A."/>
            <person name="Kant S."/>
            <person name="Prusty A."/>
            <person name="Tripathy S."/>
        </authorList>
    </citation>
    <scope>NUCLEOTIDE SEQUENCE</scope>
    <source>
        <strain evidence="10">VB521301</strain>
    </source>
</reference>
<dbReference type="Gene3D" id="2.60.120.200">
    <property type="match status" value="6"/>
</dbReference>
<evidence type="ECO:0000256" key="4">
    <source>
        <dbReference type="ARBA" id="ARBA00022737"/>
    </source>
</evidence>
<evidence type="ECO:0000313" key="11">
    <source>
        <dbReference type="Proteomes" id="UP000029738"/>
    </source>
</evidence>
<dbReference type="PROSITE" id="PS00330">
    <property type="entry name" value="HEMOLYSIN_CALCIUM"/>
    <property type="match status" value="3"/>
</dbReference>
<dbReference type="SMART" id="SM00282">
    <property type="entry name" value="LamG"/>
    <property type="match status" value="4"/>
</dbReference>
<dbReference type="InterPro" id="IPR001343">
    <property type="entry name" value="Hemolysn_Ca-bd"/>
</dbReference>
<evidence type="ECO:0000256" key="8">
    <source>
        <dbReference type="ARBA" id="ARBA00023157"/>
    </source>
</evidence>
<dbReference type="RefSeq" id="WP_167844739.1">
    <property type="nucleotide sequence ID" value="NZ_JHEG04000001.1"/>
</dbReference>
<dbReference type="EMBL" id="JHEG04000001">
    <property type="protein sequence ID" value="KAF3888101.1"/>
    <property type="molecule type" value="Genomic_DNA"/>
</dbReference>
<name>A0A8S9T6A6_9CYAN</name>
<dbReference type="GO" id="GO:0016477">
    <property type="term" value="P:cell migration"/>
    <property type="evidence" value="ECO:0007669"/>
    <property type="project" value="TreeGrafter"/>
</dbReference>
<evidence type="ECO:0000256" key="6">
    <source>
        <dbReference type="ARBA" id="ARBA00022989"/>
    </source>
</evidence>
<evidence type="ECO:0000256" key="3">
    <source>
        <dbReference type="ARBA" id="ARBA00022729"/>
    </source>
</evidence>